<gene>
    <name evidence="1" type="ORF">DW2_00235</name>
</gene>
<comment type="caution">
    <text evidence="1">The sequence shown here is derived from an EMBL/GenBank/DDBJ whole genome shotgun (WGS) entry which is preliminary data.</text>
</comment>
<evidence type="ECO:0000313" key="1">
    <source>
        <dbReference type="EMBL" id="KFE36539.1"/>
    </source>
</evidence>
<reference evidence="1 2" key="2">
    <citation type="journal article" date="2015" name="Antonie Van Leeuwenhoek">
        <title>Thioclava indica sp. nov., isolated from surface seawater of the Indian Ocean.</title>
        <authorList>
            <person name="Liu Y."/>
            <person name="Lai Q."/>
            <person name="Du J."/>
            <person name="Xu H."/>
            <person name="Jiang L."/>
            <person name="Shao Z."/>
        </authorList>
    </citation>
    <scope>NUCLEOTIDE SEQUENCE [LARGE SCALE GENOMIC DNA]</scope>
    <source>
        <strain evidence="1 2">13D2W-2</strain>
    </source>
</reference>
<sequence>MRSEEFQGRVDLWALDDGATVCIKRTQDGVLVLQWSDAGKIDTAALDPSLVQMISGHSARLLSTPARRPGWLSTVFARSPTRTRRPQRS</sequence>
<proteinExistence type="predicted"/>
<reference evidence="2" key="1">
    <citation type="submission" date="2013-04" db="EMBL/GenBank/DDBJ databases">
        <title>Thioclava sp. 13D2W-2 Genome Sequencing.</title>
        <authorList>
            <person name="Lai Q."/>
            <person name="Li G."/>
            <person name="Shao Z."/>
        </authorList>
    </citation>
    <scope>NUCLEOTIDE SEQUENCE [LARGE SCALE GENOMIC DNA]</scope>
    <source>
        <strain evidence="2">13D2W-2</strain>
    </source>
</reference>
<keyword evidence="2" id="KW-1185">Reference proteome</keyword>
<protein>
    <submittedName>
        <fullName evidence="1">Uncharacterized protein</fullName>
    </submittedName>
</protein>
<dbReference type="EMBL" id="AQRC01000001">
    <property type="protein sequence ID" value="KFE36539.1"/>
    <property type="molecule type" value="Genomic_DNA"/>
</dbReference>
<organism evidence="1 2">
    <name type="scientific">Thioclava atlantica</name>
    <dbReference type="NCBI Taxonomy" id="1317124"/>
    <lineage>
        <taxon>Bacteria</taxon>
        <taxon>Pseudomonadati</taxon>
        <taxon>Pseudomonadota</taxon>
        <taxon>Alphaproteobacteria</taxon>
        <taxon>Rhodobacterales</taxon>
        <taxon>Paracoccaceae</taxon>
        <taxon>Thioclava</taxon>
    </lineage>
</organism>
<evidence type="ECO:0000313" key="2">
    <source>
        <dbReference type="Proteomes" id="UP000028607"/>
    </source>
</evidence>
<accession>A0A085U0P2</accession>
<name>A0A085U0P2_9RHOB</name>
<dbReference type="Proteomes" id="UP000028607">
    <property type="component" value="Unassembled WGS sequence"/>
</dbReference>
<dbReference type="AlphaFoldDB" id="A0A085U0P2"/>